<dbReference type="AlphaFoldDB" id="A0ABD0KQG4"/>
<sequence>MKVFIMEMISAIGVWTEADKLNVSDASLTMANRKRHYRVVTVPGSGVAVISHGYPLLCLKIFIPTDSVEDPALHHAWSHPRHLRRINKHDDTRLVGDMETPTSGNASYALKHRQVGFYPGGDQED</sequence>
<accession>A0ABD0KQG4</accession>
<comment type="caution">
    <text evidence="1">The sequence shown here is derived from an EMBL/GenBank/DDBJ whole genome shotgun (WGS) entry which is preliminary data.</text>
</comment>
<evidence type="ECO:0000313" key="2">
    <source>
        <dbReference type="Proteomes" id="UP001519460"/>
    </source>
</evidence>
<reference evidence="1 2" key="1">
    <citation type="journal article" date="2023" name="Sci. Data">
        <title>Genome assembly of the Korean intertidal mud-creeper Batillaria attramentaria.</title>
        <authorList>
            <person name="Patra A.K."/>
            <person name="Ho P.T."/>
            <person name="Jun S."/>
            <person name="Lee S.J."/>
            <person name="Kim Y."/>
            <person name="Won Y.J."/>
        </authorList>
    </citation>
    <scope>NUCLEOTIDE SEQUENCE [LARGE SCALE GENOMIC DNA]</scope>
    <source>
        <strain evidence="1">Wonlab-2016</strain>
    </source>
</reference>
<keyword evidence="2" id="KW-1185">Reference proteome</keyword>
<dbReference type="Proteomes" id="UP001519460">
    <property type="component" value="Unassembled WGS sequence"/>
</dbReference>
<name>A0ABD0KQG4_9CAEN</name>
<proteinExistence type="predicted"/>
<dbReference type="EMBL" id="JACVVK020000136">
    <property type="protein sequence ID" value="KAK7489521.1"/>
    <property type="molecule type" value="Genomic_DNA"/>
</dbReference>
<gene>
    <name evidence="1" type="ORF">BaRGS_00019155</name>
</gene>
<organism evidence="1 2">
    <name type="scientific">Batillaria attramentaria</name>
    <dbReference type="NCBI Taxonomy" id="370345"/>
    <lineage>
        <taxon>Eukaryota</taxon>
        <taxon>Metazoa</taxon>
        <taxon>Spiralia</taxon>
        <taxon>Lophotrochozoa</taxon>
        <taxon>Mollusca</taxon>
        <taxon>Gastropoda</taxon>
        <taxon>Caenogastropoda</taxon>
        <taxon>Sorbeoconcha</taxon>
        <taxon>Cerithioidea</taxon>
        <taxon>Batillariidae</taxon>
        <taxon>Batillaria</taxon>
    </lineage>
</organism>
<evidence type="ECO:0000313" key="1">
    <source>
        <dbReference type="EMBL" id="KAK7489521.1"/>
    </source>
</evidence>
<protein>
    <submittedName>
        <fullName evidence="1">Uncharacterized protein</fullName>
    </submittedName>
</protein>